<evidence type="ECO:0000256" key="7">
    <source>
        <dbReference type="ARBA" id="ARBA00023152"/>
    </source>
</evidence>
<evidence type="ECO:0000259" key="11">
    <source>
        <dbReference type="SMART" id="SM01192"/>
    </source>
</evidence>
<keyword evidence="10" id="KW-0479">Metal-binding</keyword>
<dbReference type="SFLD" id="SFLDF00002">
    <property type="entry name" value="enolase"/>
    <property type="match status" value="1"/>
</dbReference>
<dbReference type="PIRSF" id="PIRSF001400">
    <property type="entry name" value="Enolase"/>
    <property type="match status" value="1"/>
</dbReference>
<dbReference type="GO" id="GO:0006096">
    <property type="term" value="P:glycolytic process"/>
    <property type="evidence" value="ECO:0007669"/>
    <property type="project" value="UniProtKB-UniPathway"/>
</dbReference>
<dbReference type="InterPro" id="IPR029017">
    <property type="entry name" value="Enolase-like_N"/>
</dbReference>
<dbReference type="EC" id="4.2.1.11" evidence="3"/>
<dbReference type="GO" id="GO:0004634">
    <property type="term" value="F:phosphopyruvate hydratase activity"/>
    <property type="evidence" value="ECO:0007669"/>
    <property type="project" value="UniProtKB-EC"/>
</dbReference>
<dbReference type="Pfam" id="PF03952">
    <property type="entry name" value="Enolase_N"/>
    <property type="match status" value="1"/>
</dbReference>
<dbReference type="InterPro" id="IPR020811">
    <property type="entry name" value="Enolase_N"/>
</dbReference>
<dbReference type="AlphaFoldDB" id="A0A2H0X7X2"/>
<gene>
    <name evidence="13" type="ORF">COT52_01095</name>
</gene>
<evidence type="ECO:0000256" key="2">
    <source>
        <dbReference type="ARBA" id="ARBA00009604"/>
    </source>
</evidence>
<evidence type="ECO:0000256" key="10">
    <source>
        <dbReference type="PIRSR" id="PIRSR001400-3"/>
    </source>
</evidence>
<keyword evidence="7" id="KW-0324">Glycolysis</keyword>
<evidence type="ECO:0000259" key="12">
    <source>
        <dbReference type="SMART" id="SM01193"/>
    </source>
</evidence>
<dbReference type="SFLD" id="SFLDS00001">
    <property type="entry name" value="Enolase"/>
    <property type="match status" value="1"/>
</dbReference>
<evidence type="ECO:0000313" key="14">
    <source>
        <dbReference type="Proteomes" id="UP000231414"/>
    </source>
</evidence>
<dbReference type="GO" id="GO:0000287">
    <property type="term" value="F:magnesium ion binding"/>
    <property type="evidence" value="ECO:0007669"/>
    <property type="project" value="InterPro"/>
</dbReference>
<dbReference type="SUPFAM" id="SSF51604">
    <property type="entry name" value="Enolase C-terminal domain-like"/>
    <property type="match status" value="1"/>
</dbReference>
<dbReference type="EMBL" id="PEYW01000013">
    <property type="protein sequence ID" value="PIS20951.1"/>
    <property type="molecule type" value="Genomic_DNA"/>
</dbReference>
<dbReference type="UniPathway" id="UPA00109">
    <property type="reaction ID" value="UER00187"/>
</dbReference>
<feature type="active site" description="Proton donor" evidence="9">
    <location>
        <position position="209"/>
    </location>
</feature>
<keyword evidence="8" id="KW-0456">Lyase</keyword>
<dbReference type="PRINTS" id="PR00148">
    <property type="entry name" value="ENOLASE"/>
</dbReference>
<dbReference type="SMART" id="SM01192">
    <property type="entry name" value="Enolase_C"/>
    <property type="match status" value="1"/>
</dbReference>
<comment type="cofactor">
    <cofactor evidence="10">
        <name>Mg(2+)</name>
        <dbReference type="ChEBI" id="CHEBI:18420"/>
    </cofactor>
    <text evidence="10">Mg(2+) is required for catalysis and for stabilizing the dimer.</text>
</comment>
<dbReference type="Gene3D" id="3.30.390.10">
    <property type="entry name" value="Enolase-like, N-terminal domain"/>
    <property type="match status" value="1"/>
</dbReference>
<dbReference type="InterPro" id="IPR020810">
    <property type="entry name" value="Enolase_C"/>
</dbReference>
<evidence type="ECO:0000256" key="6">
    <source>
        <dbReference type="ARBA" id="ARBA00022842"/>
    </source>
</evidence>
<organism evidence="13 14">
    <name type="scientific">candidate division WWE3 bacterium CG08_land_8_20_14_0_20_43_13</name>
    <dbReference type="NCBI Taxonomy" id="1975087"/>
    <lineage>
        <taxon>Bacteria</taxon>
        <taxon>Katanobacteria</taxon>
    </lineage>
</organism>
<proteinExistence type="inferred from homology"/>
<keyword evidence="13" id="KW-0670">Pyruvate</keyword>
<feature type="domain" description="Enolase C-terminal TIM barrel" evidence="11">
    <location>
        <begin position="141"/>
        <end position="407"/>
    </location>
</feature>
<dbReference type="SFLD" id="SFLDG00178">
    <property type="entry name" value="enolase"/>
    <property type="match status" value="1"/>
</dbReference>
<feature type="binding site" evidence="10">
    <location>
        <position position="247"/>
    </location>
    <ligand>
        <name>Mg(2+)</name>
        <dbReference type="ChEBI" id="CHEBI:18420"/>
    </ligand>
</feature>
<dbReference type="HAMAP" id="MF_00318">
    <property type="entry name" value="Enolase"/>
    <property type="match status" value="1"/>
</dbReference>
<keyword evidence="5" id="KW-0964">Secreted</keyword>
<evidence type="ECO:0000256" key="8">
    <source>
        <dbReference type="ARBA" id="ARBA00023239"/>
    </source>
</evidence>
<evidence type="ECO:0000256" key="1">
    <source>
        <dbReference type="ARBA" id="ARBA00005031"/>
    </source>
</evidence>
<feature type="domain" description="Enolase N-terminal" evidence="12">
    <location>
        <begin position="3"/>
        <end position="133"/>
    </location>
</feature>
<dbReference type="InterPro" id="IPR036849">
    <property type="entry name" value="Enolase-like_C_sf"/>
</dbReference>
<dbReference type="PROSITE" id="PS00164">
    <property type="entry name" value="ENOLASE"/>
    <property type="match status" value="1"/>
</dbReference>
<name>A0A2H0X7X2_UNCKA</name>
<dbReference type="SUPFAM" id="SSF54826">
    <property type="entry name" value="Enolase N-terminal domain-like"/>
    <property type="match status" value="1"/>
</dbReference>
<feature type="binding site" evidence="10">
    <location>
        <position position="291"/>
    </location>
    <ligand>
        <name>Mg(2+)</name>
        <dbReference type="ChEBI" id="CHEBI:18420"/>
    </ligand>
</feature>
<feature type="binding site" evidence="10">
    <location>
        <position position="318"/>
    </location>
    <ligand>
        <name>Mg(2+)</name>
        <dbReference type="ChEBI" id="CHEBI:18420"/>
    </ligand>
</feature>
<comment type="pathway">
    <text evidence="1">Carbohydrate degradation; glycolysis; pyruvate from D-glyceraldehyde 3-phosphate: step 4/5.</text>
</comment>
<evidence type="ECO:0000256" key="5">
    <source>
        <dbReference type="ARBA" id="ARBA00022525"/>
    </source>
</evidence>
<comment type="caution">
    <text evidence="13">The sequence shown here is derived from an EMBL/GenBank/DDBJ whole genome shotgun (WGS) entry which is preliminary data.</text>
</comment>
<reference evidence="14" key="1">
    <citation type="submission" date="2017-09" db="EMBL/GenBank/DDBJ databases">
        <title>Depth-based differentiation of microbial function through sediment-hosted aquifers and enrichment of novel symbionts in the deep terrestrial subsurface.</title>
        <authorList>
            <person name="Probst A.J."/>
            <person name="Ladd B."/>
            <person name="Jarett J.K."/>
            <person name="Geller-Mcgrath D.E."/>
            <person name="Sieber C.M.K."/>
            <person name="Emerson J.B."/>
            <person name="Anantharaman K."/>
            <person name="Thomas B.C."/>
            <person name="Malmstrom R."/>
            <person name="Stieglmeier M."/>
            <person name="Klingl A."/>
            <person name="Woyke T."/>
            <person name="Ryan C.M."/>
            <person name="Banfield J.F."/>
        </authorList>
    </citation>
    <scope>NUCLEOTIDE SEQUENCE [LARGE SCALE GENOMIC DNA]</scope>
</reference>
<dbReference type="InterPro" id="IPR000941">
    <property type="entry name" value="Enolase"/>
</dbReference>
<dbReference type="PANTHER" id="PTHR11902:SF1">
    <property type="entry name" value="ENOLASE"/>
    <property type="match status" value="1"/>
</dbReference>
<evidence type="ECO:0000256" key="4">
    <source>
        <dbReference type="ARBA" id="ARBA00017068"/>
    </source>
</evidence>
<dbReference type="InterPro" id="IPR020809">
    <property type="entry name" value="Enolase_CS"/>
</dbReference>
<feature type="active site" description="Proton acceptor" evidence="9">
    <location>
        <position position="343"/>
    </location>
</feature>
<dbReference type="GO" id="GO:0000015">
    <property type="term" value="C:phosphopyruvate hydratase complex"/>
    <property type="evidence" value="ECO:0007669"/>
    <property type="project" value="InterPro"/>
</dbReference>
<accession>A0A2H0X7X2</accession>
<dbReference type="SMART" id="SM01193">
    <property type="entry name" value="Enolase_N"/>
    <property type="match status" value="1"/>
</dbReference>
<evidence type="ECO:0000256" key="9">
    <source>
        <dbReference type="PIRSR" id="PIRSR001400-1"/>
    </source>
</evidence>
<dbReference type="Pfam" id="PF00113">
    <property type="entry name" value="Enolase_C"/>
    <property type="match status" value="1"/>
</dbReference>
<dbReference type="PANTHER" id="PTHR11902">
    <property type="entry name" value="ENOLASE"/>
    <property type="match status" value="1"/>
</dbReference>
<evidence type="ECO:0000256" key="3">
    <source>
        <dbReference type="ARBA" id="ARBA00012058"/>
    </source>
</evidence>
<dbReference type="NCBIfam" id="TIGR01060">
    <property type="entry name" value="eno"/>
    <property type="match status" value="1"/>
</dbReference>
<protein>
    <recommendedName>
        <fullName evidence="4">Enolase</fullName>
        <ecNumber evidence="3">4.2.1.11</ecNumber>
    </recommendedName>
</protein>
<dbReference type="Gene3D" id="3.20.20.120">
    <property type="entry name" value="Enolase-like C-terminal domain"/>
    <property type="match status" value="1"/>
</dbReference>
<sequence length="407" mass="44684">MNIANVIAREILDSRGHPTVEAEVCLDDGTRALGQVPSGASTGATEAVELRDGDQDRYLGRGVLTAVENIKGEINNVLRGMDAGDQTLIDQTLIELDGAPNKSRLGGNALIGVSMAVCRAAARSQKIPLYQYFGQLSNNAKFSLPQPQILVLEGGKHGNWATDLQEYFIIPQKEAFESFSEMLRAGGEIFYSLEKILSDRGYATGVGFEGAFCPREIKSNDEAFELMIQAIEGSGYKMVDQILLGVDAASSSFFQGGKYILRSEGHIELTSRSWSEKVIGWTKKYPIWSLEDIHAEEDWEEWTWFTQQLGKDHQIIGDDLLTTNTERIQKAIQQKSCNSVLIKLNQIGTVTETIKAVTLSHQAGLTTVISHRGGETNDDMIADLVVGSGSWQCKFGGPDRGERVAKY</sequence>
<evidence type="ECO:0000313" key="13">
    <source>
        <dbReference type="EMBL" id="PIS20951.1"/>
    </source>
</evidence>
<keyword evidence="6 10" id="KW-0460">Magnesium</keyword>
<dbReference type="CDD" id="cd03313">
    <property type="entry name" value="enolase"/>
    <property type="match status" value="1"/>
</dbReference>
<feature type="non-terminal residue" evidence="13">
    <location>
        <position position="407"/>
    </location>
</feature>
<comment type="similarity">
    <text evidence="2">Belongs to the enolase family.</text>
</comment>
<dbReference type="Proteomes" id="UP000231414">
    <property type="component" value="Unassembled WGS sequence"/>
</dbReference>